<evidence type="ECO:0000256" key="2">
    <source>
        <dbReference type="SAM" id="SignalP"/>
    </source>
</evidence>
<reference evidence="3 4" key="1">
    <citation type="submission" date="2024-12" db="EMBL/GenBank/DDBJ databases">
        <authorList>
            <person name="Hu S."/>
        </authorList>
    </citation>
    <scope>NUCLEOTIDE SEQUENCE [LARGE SCALE GENOMIC DNA]</scope>
    <source>
        <strain evidence="3 4">THG-T11</strain>
    </source>
</reference>
<accession>A0ABW9J0Y7</accession>
<comment type="caution">
    <text evidence="3">The sequence shown here is derived from an EMBL/GenBank/DDBJ whole genome shotgun (WGS) entry which is preliminary data.</text>
</comment>
<keyword evidence="2" id="KW-0732">Signal</keyword>
<feature type="compositionally biased region" description="Basic and acidic residues" evidence="1">
    <location>
        <begin position="80"/>
        <end position="111"/>
    </location>
</feature>
<evidence type="ECO:0008006" key="5">
    <source>
        <dbReference type="Google" id="ProtNLM"/>
    </source>
</evidence>
<dbReference type="Proteomes" id="UP001517247">
    <property type="component" value="Unassembled WGS sequence"/>
</dbReference>
<gene>
    <name evidence="3" type="ORF">E6A44_001365</name>
</gene>
<sequence length="154" mass="17832">MKKLLFTVAFAVLGFTASYAQQTEKTERADRAKRTERRERVKLSADERAEKSASALQTKLSLSADQKAKIKQIELERIKEQDQARKKDAEAMKDRFEERKASMKAHQDKIDAVLTAEQKTKLAASREEMRGKMKERLKDRKDRPHRAIKTQEGK</sequence>
<dbReference type="RefSeq" id="WP_138721378.1">
    <property type="nucleotide sequence ID" value="NZ_SSHJ02000001.1"/>
</dbReference>
<feature type="compositionally biased region" description="Basic and acidic residues" evidence="1">
    <location>
        <begin position="118"/>
        <end position="142"/>
    </location>
</feature>
<feature type="compositionally biased region" description="Basic and acidic residues" evidence="1">
    <location>
        <begin position="24"/>
        <end position="51"/>
    </location>
</feature>
<protein>
    <recommendedName>
        <fullName evidence="5">DUF4890 domain-containing protein</fullName>
    </recommendedName>
</protein>
<feature type="signal peptide" evidence="2">
    <location>
        <begin position="1"/>
        <end position="20"/>
    </location>
</feature>
<evidence type="ECO:0000313" key="3">
    <source>
        <dbReference type="EMBL" id="MFN0254204.1"/>
    </source>
</evidence>
<feature type="region of interest" description="Disordered" evidence="1">
    <location>
        <begin position="23"/>
        <end position="58"/>
    </location>
</feature>
<feature type="region of interest" description="Disordered" evidence="1">
    <location>
        <begin position="80"/>
        <end position="154"/>
    </location>
</feature>
<evidence type="ECO:0000256" key="1">
    <source>
        <dbReference type="SAM" id="MobiDB-lite"/>
    </source>
</evidence>
<organism evidence="3 4">
    <name type="scientific">Pedobacter ureilyticus</name>
    <dbReference type="NCBI Taxonomy" id="1393051"/>
    <lineage>
        <taxon>Bacteria</taxon>
        <taxon>Pseudomonadati</taxon>
        <taxon>Bacteroidota</taxon>
        <taxon>Sphingobacteriia</taxon>
        <taxon>Sphingobacteriales</taxon>
        <taxon>Sphingobacteriaceae</taxon>
        <taxon>Pedobacter</taxon>
    </lineage>
</organism>
<feature type="chain" id="PRO_5045813612" description="DUF4890 domain-containing protein" evidence="2">
    <location>
        <begin position="21"/>
        <end position="154"/>
    </location>
</feature>
<evidence type="ECO:0000313" key="4">
    <source>
        <dbReference type="Proteomes" id="UP001517247"/>
    </source>
</evidence>
<proteinExistence type="predicted"/>
<dbReference type="Gene3D" id="1.20.120.1490">
    <property type="match status" value="1"/>
</dbReference>
<dbReference type="EMBL" id="SSHJ02000001">
    <property type="protein sequence ID" value="MFN0254204.1"/>
    <property type="molecule type" value="Genomic_DNA"/>
</dbReference>
<keyword evidence="4" id="KW-1185">Reference proteome</keyword>
<name>A0ABW9J0Y7_9SPHI</name>